<sequence length="641" mass="71625">MPSLQEALKQKGLADNVLLSPPVKPWKSPLQVLRQGEHDQTVTTFREVLDDLSLTFNGSIQRNRKSFSWSDADNNRLKKVLDETCKSERADSCKKLYRLLTKRTELIAENLESGKTTATIAVQFPGRLRVGGQRGFRERLFPAFHSVYGVPYVPSSSIKGALLAWARDYLPEDEKQTVREMLGFLDGEEASLGKVQILDAFPTTPCLSVDVATPQWSWQGDRVEYGPSPHMMLSLKNVTLKVGLAHTSLGTTSDVKTVLKWLKDALVIKGLGSRLSAGYGRAKSDSTLNYPAKAEQRLLSNHPFSLWSQGIYGAQQSEHELRPTALRGILRYWFRAVGLGLYSPAECKRLEGELFGTIEPTPEQLQKKESPPQGSFYTALTADSSTVKKVVLTISKSKSRELNLYHDKATAIFGAATADHLNLLQHLFKLAIHCGGIGRGSRRALHINDQRFRGCHWENSHQNETLVWNPNAWQQFLNSLINAFLCAFPAVHRITRPTIVDNPGIGKPRYQDVLNKNAKILLVPCPKLVHPKLANWEEEGSSRNILGEALNMLYIRQDSGRFLYKGEKTIKVDGKKITEGNLSVGGKLGIPSYATIQSNFPLQAPAYQTVIVFGSAYHLDRQKFCHDLQQNSGAREVIWPD</sequence>
<comment type="caution">
    <text evidence="3">The sequence shown here is derived from an EMBL/GenBank/DDBJ whole genome shotgun (WGS) entry which is preliminary data.</text>
</comment>
<dbReference type="EMBL" id="QBMC01000207">
    <property type="protein sequence ID" value="PZO10753.1"/>
    <property type="molecule type" value="Genomic_DNA"/>
</dbReference>
<evidence type="ECO:0000259" key="2">
    <source>
        <dbReference type="Pfam" id="PF03787"/>
    </source>
</evidence>
<accession>A0A2W4TPQ7</accession>
<reference evidence="4" key="1">
    <citation type="submission" date="2018-04" db="EMBL/GenBank/DDBJ databases">
        <authorList>
            <person name="Cornet L."/>
        </authorList>
    </citation>
    <scope>NUCLEOTIDE SEQUENCE [LARGE SCALE GENOMIC DNA]</scope>
</reference>
<keyword evidence="1" id="KW-0051">Antiviral defense</keyword>
<evidence type="ECO:0000256" key="1">
    <source>
        <dbReference type="ARBA" id="ARBA00023118"/>
    </source>
</evidence>
<dbReference type="PANTHER" id="PTHR39965:SF1">
    <property type="entry name" value="CRISPR SYSTEM CMR SUBUNIT CMR6"/>
    <property type="match status" value="1"/>
</dbReference>
<dbReference type="GO" id="GO:0051607">
    <property type="term" value="P:defense response to virus"/>
    <property type="evidence" value="ECO:0007669"/>
    <property type="project" value="UniProtKB-KW"/>
</dbReference>
<reference evidence="3 4" key="2">
    <citation type="submission" date="2018-06" db="EMBL/GenBank/DDBJ databases">
        <title>Metagenomic assembly of (sub)arctic Cyanobacteria and their associated microbiome from non-axenic cultures.</title>
        <authorList>
            <person name="Baurain D."/>
        </authorList>
    </citation>
    <scope>NUCLEOTIDE SEQUENCE [LARGE SCALE GENOMIC DNA]</scope>
    <source>
        <strain evidence="3">ULC129bin1</strain>
    </source>
</reference>
<protein>
    <submittedName>
        <fullName evidence="3">CRISPR-associated protein Cmr6</fullName>
    </submittedName>
</protein>
<evidence type="ECO:0000313" key="4">
    <source>
        <dbReference type="Proteomes" id="UP000249354"/>
    </source>
</evidence>
<dbReference type="InterPro" id="IPR010172">
    <property type="entry name" value="CRISPR-assoc_prot_TM1791"/>
</dbReference>
<feature type="domain" description="CRISPR type III-associated protein" evidence="2">
    <location>
        <begin position="315"/>
        <end position="443"/>
    </location>
</feature>
<proteinExistence type="predicted"/>
<dbReference type="AlphaFoldDB" id="A0A2W4TPQ7"/>
<dbReference type="InterPro" id="IPR005537">
    <property type="entry name" value="RAMP_III_fam"/>
</dbReference>
<name>A0A2W4TPQ7_9CYAN</name>
<gene>
    <name evidence="3" type="ORF">DCF25_20220</name>
</gene>
<organism evidence="3 4">
    <name type="scientific">Leptolyngbya foveolarum</name>
    <dbReference type="NCBI Taxonomy" id="47253"/>
    <lineage>
        <taxon>Bacteria</taxon>
        <taxon>Bacillati</taxon>
        <taxon>Cyanobacteriota</taxon>
        <taxon>Cyanophyceae</taxon>
        <taxon>Leptolyngbyales</taxon>
        <taxon>Leptolyngbyaceae</taxon>
        <taxon>Leptolyngbya group</taxon>
        <taxon>Leptolyngbya</taxon>
    </lineage>
</organism>
<dbReference type="PANTHER" id="PTHR39965">
    <property type="entry name" value="CRISPR SYSTEM CMR SUBUNIT CMR6"/>
    <property type="match status" value="1"/>
</dbReference>
<feature type="domain" description="CRISPR type III-associated protein" evidence="2">
    <location>
        <begin position="128"/>
        <end position="282"/>
    </location>
</feature>
<dbReference type="Proteomes" id="UP000249354">
    <property type="component" value="Unassembled WGS sequence"/>
</dbReference>
<evidence type="ECO:0000313" key="3">
    <source>
        <dbReference type="EMBL" id="PZO10753.1"/>
    </source>
</evidence>
<dbReference type="Pfam" id="PF03787">
    <property type="entry name" value="RAMPs"/>
    <property type="match status" value="2"/>
</dbReference>